<dbReference type="CDD" id="cd01451">
    <property type="entry name" value="vWA_Magnesium_chelatase"/>
    <property type="match status" value="1"/>
</dbReference>
<dbReference type="PROSITE" id="PS50234">
    <property type="entry name" value="VWFA"/>
    <property type="match status" value="1"/>
</dbReference>
<dbReference type="PANTHER" id="PTHR43473">
    <property type="entry name" value="MAGNESIUM-CHELATASE SUBUNIT CHLD, CHLOROPLASTIC"/>
    <property type="match status" value="1"/>
</dbReference>
<evidence type="ECO:0000256" key="2">
    <source>
        <dbReference type="SAM" id="MobiDB-lite"/>
    </source>
</evidence>
<dbReference type="Pfam" id="PF17863">
    <property type="entry name" value="AAA_lid_2"/>
    <property type="match status" value="1"/>
</dbReference>
<evidence type="ECO:0000313" key="5">
    <source>
        <dbReference type="Proteomes" id="UP000243978"/>
    </source>
</evidence>
<feature type="domain" description="VWFA" evidence="3">
    <location>
        <begin position="377"/>
        <end position="556"/>
    </location>
</feature>
<evidence type="ECO:0000313" key="4">
    <source>
        <dbReference type="EMBL" id="PTX57946.1"/>
    </source>
</evidence>
<comment type="similarity">
    <text evidence="1">Belongs to the Mg-chelatase subunits D/I family.</text>
</comment>
<dbReference type="Pfam" id="PF13519">
    <property type="entry name" value="VWA_2"/>
    <property type="match status" value="1"/>
</dbReference>
<dbReference type="SUPFAM" id="SSF52540">
    <property type="entry name" value="P-loop containing nucleoside triphosphate hydrolases"/>
    <property type="match status" value="1"/>
</dbReference>
<dbReference type="Proteomes" id="UP000243978">
    <property type="component" value="Unassembled WGS sequence"/>
</dbReference>
<dbReference type="Gene3D" id="1.10.8.80">
    <property type="entry name" value="Magnesium chelatase subunit I, C-Terminal domain"/>
    <property type="match status" value="1"/>
</dbReference>
<dbReference type="Gene3D" id="3.40.50.410">
    <property type="entry name" value="von Willebrand factor, type A domain"/>
    <property type="match status" value="1"/>
</dbReference>
<dbReference type="NCBIfam" id="NF009943">
    <property type="entry name" value="PRK13406.1"/>
    <property type="match status" value="1"/>
</dbReference>
<evidence type="ECO:0000256" key="1">
    <source>
        <dbReference type="ARBA" id="ARBA00005799"/>
    </source>
</evidence>
<dbReference type="AlphaFoldDB" id="A0A2T6BPG4"/>
<feature type="compositionally biased region" description="Basic residues" evidence="2">
    <location>
        <begin position="310"/>
        <end position="319"/>
    </location>
</feature>
<dbReference type="SUPFAM" id="SSF53300">
    <property type="entry name" value="vWA-like"/>
    <property type="match status" value="1"/>
</dbReference>
<name>A0A2T6BPG4_9RHOB</name>
<reference evidence="4 5" key="1">
    <citation type="submission" date="2018-04" db="EMBL/GenBank/DDBJ databases">
        <title>Genomic Encyclopedia of Archaeal and Bacterial Type Strains, Phase II (KMG-II): from individual species to whole genera.</title>
        <authorList>
            <person name="Goeker M."/>
        </authorList>
    </citation>
    <scope>NUCLEOTIDE SEQUENCE [LARGE SCALE GENOMIC DNA]</scope>
    <source>
        <strain evidence="4 5">DSM 100977</strain>
    </source>
</reference>
<sequence length="558" mass="59470">MTSAPPAWQDATLALTLMAVDPAGLGGFWLKARSGPVRDRWISALPLALSPRTTRRLHPAISDDQLFGGLDLAATLEAGQTVMTEGVLNGAAANLVLTMAERCPSSLAAKLAIALDHGFHCAVLLDEGCEEERAPEVLTDRVAFHIDLGDLSHRDCPEIVLDHDRIEIARLALPKVFLDPGLIADVTRVALRLGITSLRAPSFALRAARALAAIQRTDHVDESHLSQALTLVYGPRATQIPQDMPEEATAAQDNVNDAERESKQPQSRDLPEELLLQAVAANLPKDLLDRVDLTKARQAAQGSGSGAAKKGNRRGRPKPSQKGQLGSGAQIDLIATLRAAAPWQTIRKTALHAPDRRLQVRASDIRLKRFEEKSDRLLIFAVDASGSAALARLAEAKGAVELLLAEAYARRDHVALIAFRGAGTDLLLPPTRSLVQTKKRLSALPGGGGTPLAAGLEAALQMAEKTRGKGLTPTIVVLTDGRANIALDGSANRSAASEDAKQIARMIRARQTPALVIDTGNRPQKALSDLALDLAAPYLPLPRADAHRVSQAIEAVLD</sequence>
<dbReference type="InterPro" id="IPR041702">
    <property type="entry name" value="BchD/ChlD_VWA"/>
</dbReference>
<dbReference type="InterPro" id="IPR002035">
    <property type="entry name" value="VWF_A"/>
</dbReference>
<dbReference type="InterPro" id="IPR041628">
    <property type="entry name" value="ChlI/MoxR_AAA_lid"/>
</dbReference>
<accession>A0A2T6BPG4</accession>
<feature type="region of interest" description="Disordered" evidence="2">
    <location>
        <begin position="245"/>
        <end position="271"/>
    </location>
</feature>
<dbReference type="InterPro" id="IPR027417">
    <property type="entry name" value="P-loop_NTPase"/>
</dbReference>
<dbReference type="RefSeq" id="WP_281257881.1">
    <property type="nucleotide sequence ID" value="NZ_QBKS01000001.1"/>
</dbReference>
<protein>
    <submittedName>
        <fullName evidence="4">Protoporphyrin IX magnesium-chelatase</fullName>
    </submittedName>
</protein>
<feature type="region of interest" description="Disordered" evidence="2">
    <location>
        <begin position="296"/>
        <end position="327"/>
    </location>
</feature>
<organism evidence="4 5">
    <name type="scientific">Litoreibacter ponti</name>
    <dbReference type="NCBI Taxonomy" id="1510457"/>
    <lineage>
        <taxon>Bacteria</taxon>
        <taxon>Pseudomonadati</taxon>
        <taxon>Pseudomonadota</taxon>
        <taxon>Alphaproteobacteria</taxon>
        <taxon>Rhodobacterales</taxon>
        <taxon>Roseobacteraceae</taxon>
        <taxon>Litoreibacter</taxon>
    </lineage>
</organism>
<proteinExistence type="inferred from homology"/>
<keyword evidence="5" id="KW-1185">Reference proteome</keyword>
<comment type="caution">
    <text evidence="4">The sequence shown here is derived from an EMBL/GenBank/DDBJ whole genome shotgun (WGS) entry which is preliminary data.</text>
</comment>
<feature type="compositionally biased region" description="Low complexity" evidence="2">
    <location>
        <begin position="298"/>
        <end position="309"/>
    </location>
</feature>
<dbReference type="SMART" id="SM00327">
    <property type="entry name" value="VWA"/>
    <property type="match status" value="1"/>
</dbReference>
<dbReference type="EMBL" id="QBKS01000001">
    <property type="protein sequence ID" value="PTX57946.1"/>
    <property type="molecule type" value="Genomic_DNA"/>
</dbReference>
<evidence type="ECO:0000259" key="3">
    <source>
        <dbReference type="PROSITE" id="PS50234"/>
    </source>
</evidence>
<gene>
    <name evidence="4" type="ORF">C8N43_2621</name>
</gene>
<dbReference type="PANTHER" id="PTHR43473:SF2">
    <property type="entry name" value="MAGNESIUM-CHELATASE SUBUNIT CHLD, CHLOROPLASTIC"/>
    <property type="match status" value="1"/>
</dbReference>
<dbReference type="InterPro" id="IPR036465">
    <property type="entry name" value="vWFA_dom_sf"/>
</dbReference>